<dbReference type="PROSITE" id="PS00627">
    <property type="entry name" value="GHMP_KINASES_ATP"/>
    <property type="match status" value="1"/>
</dbReference>
<evidence type="ECO:0000256" key="2">
    <source>
        <dbReference type="ARBA" id="ARBA00022490"/>
    </source>
</evidence>
<evidence type="ECO:0000259" key="12">
    <source>
        <dbReference type="Pfam" id="PF00288"/>
    </source>
</evidence>
<evidence type="ECO:0000256" key="9">
    <source>
        <dbReference type="ARBA" id="ARBA00023144"/>
    </source>
</evidence>
<name>A0A918RJQ3_9SPHN</name>
<evidence type="ECO:0000259" key="13">
    <source>
        <dbReference type="Pfam" id="PF08544"/>
    </source>
</evidence>
<evidence type="ECO:0000256" key="5">
    <source>
        <dbReference type="ARBA" id="ARBA00022741"/>
    </source>
</evidence>
<dbReference type="InterPro" id="IPR006203">
    <property type="entry name" value="GHMP_knse_ATP-bd_CS"/>
</dbReference>
<dbReference type="Gene3D" id="3.30.70.890">
    <property type="entry name" value="GHMP kinase, C-terminal domain"/>
    <property type="match status" value="1"/>
</dbReference>
<feature type="domain" description="GHMP kinase C-terminal" evidence="13">
    <location>
        <begin position="277"/>
        <end position="359"/>
    </location>
</feature>
<evidence type="ECO:0000256" key="6">
    <source>
        <dbReference type="ARBA" id="ARBA00022777"/>
    </source>
</evidence>
<dbReference type="InterPro" id="IPR019539">
    <property type="entry name" value="GalKase_N"/>
</dbReference>
<keyword evidence="6" id="KW-0418">Kinase</keyword>
<dbReference type="GO" id="GO:0004335">
    <property type="term" value="F:galactokinase activity"/>
    <property type="evidence" value="ECO:0007669"/>
    <property type="project" value="UniProtKB-UniRule"/>
</dbReference>
<keyword evidence="4" id="KW-0479">Metal-binding</keyword>
<protein>
    <recommendedName>
        <fullName evidence="11">Galactokinase</fullName>
        <ecNumber evidence="11">2.7.1.6</ecNumber>
    </recommendedName>
</protein>
<dbReference type="SUPFAM" id="SSF55060">
    <property type="entry name" value="GHMP Kinase, C-terminal domain"/>
    <property type="match status" value="1"/>
</dbReference>
<dbReference type="PANTHER" id="PTHR10457">
    <property type="entry name" value="MEVALONATE KINASE/GALACTOKINASE"/>
    <property type="match status" value="1"/>
</dbReference>
<evidence type="ECO:0000256" key="10">
    <source>
        <dbReference type="ARBA" id="ARBA00023277"/>
    </source>
</evidence>
<reference evidence="15" key="2">
    <citation type="submission" date="2020-09" db="EMBL/GenBank/DDBJ databases">
        <authorList>
            <person name="Sun Q."/>
            <person name="Kim S."/>
        </authorList>
    </citation>
    <scope>NUCLEOTIDE SEQUENCE</scope>
    <source>
        <strain evidence="15">KCTC 32422</strain>
    </source>
</reference>
<dbReference type="Proteomes" id="UP000634139">
    <property type="component" value="Unassembled WGS sequence"/>
</dbReference>
<dbReference type="GO" id="GO:0006012">
    <property type="term" value="P:galactose metabolic process"/>
    <property type="evidence" value="ECO:0007669"/>
    <property type="project" value="UniProtKB-UniRule"/>
</dbReference>
<dbReference type="InterPro" id="IPR020568">
    <property type="entry name" value="Ribosomal_Su5_D2-typ_SF"/>
</dbReference>
<comment type="similarity">
    <text evidence="1">Belongs to the GHMP kinase family. GalK subfamily.</text>
</comment>
<dbReference type="InterPro" id="IPR000705">
    <property type="entry name" value="Galactokinase"/>
</dbReference>
<keyword evidence="16" id="KW-1185">Reference proteome</keyword>
<evidence type="ECO:0000259" key="14">
    <source>
        <dbReference type="Pfam" id="PF10509"/>
    </source>
</evidence>
<keyword evidence="5" id="KW-0547">Nucleotide-binding</keyword>
<dbReference type="Pfam" id="PF00288">
    <property type="entry name" value="GHMP_kinases_N"/>
    <property type="match status" value="1"/>
</dbReference>
<dbReference type="PIRSF" id="PIRSF000530">
    <property type="entry name" value="Galactokinase"/>
    <property type="match status" value="1"/>
</dbReference>
<dbReference type="EC" id="2.7.1.6" evidence="11"/>
<dbReference type="FunFam" id="3.30.230.10:FF:000017">
    <property type="entry name" value="Galactokinase"/>
    <property type="match status" value="1"/>
</dbReference>
<dbReference type="RefSeq" id="WP_189541673.1">
    <property type="nucleotide sequence ID" value="NZ_BMZD01000005.1"/>
</dbReference>
<dbReference type="AlphaFoldDB" id="A0A918RJQ3"/>
<dbReference type="Pfam" id="PF08544">
    <property type="entry name" value="GHMP_kinases_C"/>
    <property type="match status" value="1"/>
</dbReference>
<evidence type="ECO:0000256" key="7">
    <source>
        <dbReference type="ARBA" id="ARBA00022840"/>
    </source>
</evidence>
<keyword evidence="9" id="KW-0299">Galactose metabolism</keyword>
<evidence type="ECO:0000256" key="11">
    <source>
        <dbReference type="NCBIfam" id="TIGR00131"/>
    </source>
</evidence>
<proteinExistence type="inferred from homology"/>
<feature type="domain" description="Galactokinase N-terminal" evidence="14">
    <location>
        <begin position="10"/>
        <end position="57"/>
    </location>
</feature>
<dbReference type="PROSITE" id="PS00106">
    <property type="entry name" value="GALACTOKINASE"/>
    <property type="match status" value="1"/>
</dbReference>
<dbReference type="GO" id="GO:0046872">
    <property type="term" value="F:metal ion binding"/>
    <property type="evidence" value="ECO:0007669"/>
    <property type="project" value="UniProtKB-KW"/>
</dbReference>
<evidence type="ECO:0000256" key="1">
    <source>
        <dbReference type="ARBA" id="ARBA00006566"/>
    </source>
</evidence>
<dbReference type="PRINTS" id="PR00473">
    <property type="entry name" value="GALCTOKINASE"/>
</dbReference>
<keyword evidence="8" id="KW-0460">Magnesium</keyword>
<comment type="caution">
    <text evidence="15">The sequence shown here is derived from an EMBL/GenBank/DDBJ whole genome shotgun (WGS) entry which is preliminary data.</text>
</comment>
<keyword evidence="3" id="KW-0808">Transferase</keyword>
<dbReference type="InterPro" id="IPR019741">
    <property type="entry name" value="Galactokinase_CS"/>
</dbReference>
<accession>A0A918RJQ3</accession>
<evidence type="ECO:0000256" key="4">
    <source>
        <dbReference type="ARBA" id="ARBA00022723"/>
    </source>
</evidence>
<dbReference type="PRINTS" id="PR00959">
    <property type="entry name" value="MEVGALKINASE"/>
</dbReference>
<dbReference type="InterPro" id="IPR014721">
    <property type="entry name" value="Ribsml_uS5_D2-typ_fold_subgr"/>
</dbReference>
<gene>
    <name evidence="15" type="primary">galK</name>
    <name evidence="15" type="ORF">GCM10011617_23020</name>
</gene>
<dbReference type="PANTHER" id="PTHR10457:SF7">
    <property type="entry name" value="GALACTOKINASE-RELATED"/>
    <property type="match status" value="1"/>
</dbReference>
<feature type="domain" description="GHMP kinase N-terminal" evidence="12">
    <location>
        <begin position="106"/>
        <end position="181"/>
    </location>
</feature>
<dbReference type="NCBIfam" id="TIGR00131">
    <property type="entry name" value="gal_kin"/>
    <property type="match status" value="1"/>
</dbReference>
<dbReference type="InterPro" id="IPR036554">
    <property type="entry name" value="GHMP_kinase_C_sf"/>
</dbReference>
<dbReference type="InterPro" id="IPR013750">
    <property type="entry name" value="GHMP_kinase_C_dom"/>
</dbReference>
<keyword evidence="2" id="KW-0963">Cytoplasm</keyword>
<dbReference type="InterPro" id="IPR006206">
    <property type="entry name" value="Mevalonate/galactokinase"/>
</dbReference>
<dbReference type="SUPFAM" id="SSF54211">
    <property type="entry name" value="Ribosomal protein S5 domain 2-like"/>
    <property type="match status" value="1"/>
</dbReference>
<keyword evidence="7" id="KW-0067">ATP-binding</keyword>
<sequence length="379" mass="39192">MTFINKTREGFIRTFGHEPDGVVFAPGRVNLIGEHVDYNDGLVLPMPISAGTAVAWSAQGGGRIDAIALDLDSARDAFMLGETAPHQPADWRSYLRGMPAEMAARGLAAGGAKLAIAGSIPRGSGLSSSASLCIALGRAVQAAASAPPASPRDLARAAQAAEHNWAGVHCGIMDQMAVAAGEAGSALLLDCRDLATRTVPLPADWAVLIVQSGVRRGLVDGHYNQRRRDCEVAVAALAVPSLREASLALVEAADLDPVVRRRARHVVTEIARTEAAVAAIGAGDLAALGRLFAASHASMRDDFEISVPAVDALVASLTAVIGREGGARMTGGGFGGAVVAVLAAREVPRVSAALRERYRTPDGAPLDIRHERAGGLPPE</sequence>
<keyword evidence="10" id="KW-0119">Carbohydrate metabolism</keyword>
<dbReference type="Gene3D" id="3.30.230.10">
    <property type="match status" value="1"/>
</dbReference>
<dbReference type="GO" id="GO:0005524">
    <property type="term" value="F:ATP binding"/>
    <property type="evidence" value="ECO:0007669"/>
    <property type="project" value="UniProtKB-UniRule"/>
</dbReference>
<dbReference type="Pfam" id="PF10509">
    <property type="entry name" value="GalKase_gal_bdg"/>
    <property type="match status" value="1"/>
</dbReference>
<evidence type="ECO:0000313" key="15">
    <source>
        <dbReference type="EMBL" id="GHA01650.1"/>
    </source>
</evidence>
<evidence type="ECO:0000256" key="3">
    <source>
        <dbReference type="ARBA" id="ARBA00022679"/>
    </source>
</evidence>
<dbReference type="InterPro" id="IPR006204">
    <property type="entry name" value="GHMP_kinase_N_dom"/>
</dbReference>
<evidence type="ECO:0000256" key="8">
    <source>
        <dbReference type="ARBA" id="ARBA00022842"/>
    </source>
</evidence>
<organism evidence="15 16">
    <name type="scientific">Novosphingobium arvoryzae</name>
    <dbReference type="NCBI Taxonomy" id="1256514"/>
    <lineage>
        <taxon>Bacteria</taxon>
        <taxon>Pseudomonadati</taxon>
        <taxon>Pseudomonadota</taxon>
        <taxon>Alphaproteobacteria</taxon>
        <taxon>Sphingomonadales</taxon>
        <taxon>Sphingomonadaceae</taxon>
        <taxon>Novosphingobium</taxon>
    </lineage>
</organism>
<evidence type="ECO:0000313" key="16">
    <source>
        <dbReference type="Proteomes" id="UP000634139"/>
    </source>
</evidence>
<dbReference type="EMBL" id="BMZD01000005">
    <property type="protein sequence ID" value="GHA01650.1"/>
    <property type="molecule type" value="Genomic_DNA"/>
</dbReference>
<reference evidence="15" key="1">
    <citation type="journal article" date="2014" name="Int. J. Syst. Evol. Microbiol.">
        <title>Complete genome sequence of Corynebacterium casei LMG S-19264T (=DSM 44701T), isolated from a smear-ripened cheese.</title>
        <authorList>
            <consortium name="US DOE Joint Genome Institute (JGI-PGF)"/>
            <person name="Walter F."/>
            <person name="Albersmeier A."/>
            <person name="Kalinowski J."/>
            <person name="Ruckert C."/>
        </authorList>
    </citation>
    <scope>NUCLEOTIDE SEQUENCE</scope>
    <source>
        <strain evidence="15">KCTC 32422</strain>
    </source>
</reference>
<dbReference type="GO" id="GO:0005829">
    <property type="term" value="C:cytosol"/>
    <property type="evidence" value="ECO:0007669"/>
    <property type="project" value="TreeGrafter"/>
</dbReference>
<dbReference type="FunFam" id="3.30.70.890:FF:000001">
    <property type="entry name" value="Galactokinase"/>
    <property type="match status" value="1"/>
</dbReference>